<evidence type="ECO:0000313" key="2">
    <source>
        <dbReference type="Proteomes" id="UP001225072"/>
    </source>
</evidence>
<reference evidence="1 2" key="1">
    <citation type="submission" date="2023-07" db="EMBL/GenBank/DDBJ databases">
        <title>Functional and genomic diversity of the sorghum phyllosphere microbiome.</title>
        <authorList>
            <person name="Shade A."/>
        </authorList>
    </citation>
    <scope>NUCLEOTIDE SEQUENCE [LARGE SCALE GENOMIC DNA]</scope>
    <source>
        <strain evidence="1 2">SORGH_AS_1064</strain>
    </source>
</reference>
<comment type="caution">
    <text evidence="1">The sequence shown here is derived from an EMBL/GenBank/DDBJ whole genome shotgun (WGS) entry which is preliminary data.</text>
</comment>
<keyword evidence="2" id="KW-1185">Reference proteome</keyword>
<gene>
    <name evidence="1" type="ORF">QE404_000666</name>
</gene>
<dbReference type="Pfam" id="PF14903">
    <property type="entry name" value="WG_beta_rep"/>
    <property type="match status" value="1"/>
</dbReference>
<evidence type="ECO:0008006" key="3">
    <source>
        <dbReference type="Google" id="ProtNLM"/>
    </source>
</evidence>
<organism evidence="1 2">
    <name type="scientific">Chryseobacterium camelliae</name>
    <dbReference type="NCBI Taxonomy" id="1265445"/>
    <lineage>
        <taxon>Bacteria</taxon>
        <taxon>Pseudomonadati</taxon>
        <taxon>Bacteroidota</taxon>
        <taxon>Flavobacteriia</taxon>
        <taxon>Flavobacteriales</taxon>
        <taxon>Weeksellaceae</taxon>
        <taxon>Chryseobacterium group</taxon>
        <taxon>Chryseobacterium</taxon>
    </lineage>
</organism>
<sequence length="345" mass="40132">MQSSGLHILFVSVSRYPDFYLSVTLKPSKMKKILVVTLLIPMIAFSQKKESLMYFKTKDSLVGVKNSAGEVIVPAQFKIFSYLKNGQPVKEETIYFDGPKKDEVPEKNAWGYVYDRKGNFLYRPFFYDNGADYFSEGVRRFVKNGKVGFADRNGKIVIQPEHDFVSPFRYGYAAYCDGCDWEKTEEEHKAIVGGTWGVMNFKGETVQPVTQSAKTVKVNGKYYPYPFSYTAKEKQMLQFFEKQNKKLSDIYYVNYDDKLSGTDKKLSFEIVERPKENFPYYQVNAYDYWKTEAGLSGLIFLVSEDGKKVFALDDDNEKIPFEKWLKNKRQQAEKFQRDHPNKMVK</sequence>
<protein>
    <recommendedName>
        <fullName evidence="3">WG repeat-containing protein</fullName>
    </recommendedName>
</protein>
<accession>A0ABU0TEM5</accession>
<dbReference type="EMBL" id="JAUTAL010000001">
    <property type="protein sequence ID" value="MDQ1095519.1"/>
    <property type="molecule type" value="Genomic_DNA"/>
</dbReference>
<name>A0ABU0TEM5_9FLAO</name>
<proteinExistence type="predicted"/>
<evidence type="ECO:0000313" key="1">
    <source>
        <dbReference type="EMBL" id="MDQ1095519.1"/>
    </source>
</evidence>
<dbReference type="Proteomes" id="UP001225072">
    <property type="component" value="Unassembled WGS sequence"/>
</dbReference>
<dbReference type="InterPro" id="IPR032774">
    <property type="entry name" value="WG_beta_rep"/>
</dbReference>